<dbReference type="Proteomes" id="UP000001933">
    <property type="component" value="Chromosome"/>
</dbReference>
<protein>
    <submittedName>
        <fullName evidence="8">Heme insertion protein</fullName>
    </submittedName>
</protein>
<evidence type="ECO:0000256" key="5">
    <source>
        <dbReference type="ARBA" id="ARBA00023136"/>
    </source>
</evidence>
<gene>
    <name evidence="8" type="ORF">SYN_03385</name>
</gene>
<dbReference type="Pfam" id="PF01578">
    <property type="entry name" value="Cytochrom_C_asm"/>
    <property type="match status" value="1"/>
</dbReference>
<dbReference type="EMBL" id="CP000252">
    <property type="protein sequence ID" value="ABC76450.1"/>
    <property type="molecule type" value="Genomic_DNA"/>
</dbReference>
<dbReference type="eggNOG" id="COG0755">
    <property type="taxonomic scope" value="Bacteria"/>
</dbReference>
<dbReference type="InterPro" id="IPR045062">
    <property type="entry name" value="Cyt_c_biogenesis_CcsA/CcmC"/>
</dbReference>
<dbReference type="InterPro" id="IPR002541">
    <property type="entry name" value="Cyt_c_assembly"/>
</dbReference>
<feature type="domain" description="Cytochrome c assembly protein" evidence="7">
    <location>
        <begin position="66"/>
        <end position="259"/>
    </location>
</feature>
<dbReference type="AlphaFoldDB" id="Q2LQU4"/>
<dbReference type="PANTHER" id="PTHR30071:SF1">
    <property type="entry name" value="CYTOCHROME B_B6 PROTEIN-RELATED"/>
    <property type="match status" value="1"/>
</dbReference>
<keyword evidence="3" id="KW-0201">Cytochrome c-type biogenesis</keyword>
<feature type="transmembrane region" description="Helical" evidence="6">
    <location>
        <begin position="90"/>
        <end position="109"/>
    </location>
</feature>
<feature type="transmembrane region" description="Helical" evidence="6">
    <location>
        <begin position="215"/>
        <end position="235"/>
    </location>
</feature>
<dbReference type="OrthoDB" id="9814290at2"/>
<evidence type="ECO:0000256" key="4">
    <source>
        <dbReference type="ARBA" id="ARBA00022989"/>
    </source>
</evidence>
<evidence type="ECO:0000313" key="8">
    <source>
        <dbReference type="EMBL" id="ABC76450.1"/>
    </source>
</evidence>
<evidence type="ECO:0000256" key="3">
    <source>
        <dbReference type="ARBA" id="ARBA00022748"/>
    </source>
</evidence>
<organism evidence="8 9">
    <name type="scientific">Syntrophus aciditrophicus (strain SB)</name>
    <dbReference type="NCBI Taxonomy" id="56780"/>
    <lineage>
        <taxon>Bacteria</taxon>
        <taxon>Pseudomonadati</taxon>
        <taxon>Thermodesulfobacteriota</taxon>
        <taxon>Syntrophia</taxon>
        <taxon>Syntrophales</taxon>
        <taxon>Syntrophaceae</taxon>
        <taxon>Syntrophus</taxon>
    </lineage>
</organism>
<keyword evidence="9" id="KW-1185">Reference proteome</keyword>
<dbReference type="PANTHER" id="PTHR30071">
    <property type="entry name" value="HEME EXPORTER PROTEIN C"/>
    <property type="match status" value="1"/>
</dbReference>
<evidence type="ECO:0000256" key="1">
    <source>
        <dbReference type="ARBA" id="ARBA00004141"/>
    </source>
</evidence>
<dbReference type="RefSeq" id="WP_011416484.1">
    <property type="nucleotide sequence ID" value="NC_007759.1"/>
</dbReference>
<evidence type="ECO:0000313" key="9">
    <source>
        <dbReference type="Proteomes" id="UP000001933"/>
    </source>
</evidence>
<dbReference type="STRING" id="56780.SYN_03385"/>
<dbReference type="GO" id="GO:0020037">
    <property type="term" value="F:heme binding"/>
    <property type="evidence" value="ECO:0007669"/>
    <property type="project" value="InterPro"/>
</dbReference>
<feature type="transmembrane region" description="Helical" evidence="6">
    <location>
        <begin position="181"/>
        <end position="203"/>
    </location>
</feature>
<dbReference type="GO" id="GO:0005886">
    <property type="term" value="C:plasma membrane"/>
    <property type="evidence" value="ECO:0007669"/>
    <property type="project" value="TreeGrafter"/>
</dbReference>
<feature type="transmembrane region" description="Helical" evidence="6">
    <location>
        <begin position="34"/>
        <end position="55"/>
    </location>
</feature>
<name>Q2LQU4_SYNAS</name>
<dbReference type="InParanoid" id="Q2LQU4"/>
<feature type="transmembrane region" description="Helical" evidence="6">
    <location>
        <begin position="129"/>
        <end position="152"/>
    </location>
</feature>
<evidence type="ECO:0000256" key="6">
    <source>
        <dbReference type="SAM" id="Phobius"/>
    </source>
</evidence>
<keyword evidence="2 6" id="KW-0812">Transmembrane</keyword>
<sequence length="271" mass="30326">MNTFFFKAAFCAYLVSALGYVASLLVNRFRIAKMALWLMISAFLFHSLFLLYRLFETGQTPLLGFHEALTFFAWVMAGIFLALQFKTRTVVLGAFVSPVVCLLMIYASLGLRSAVTIPAVLQGGLVPLHVILSVTGEALFALASCAGAMYLLQDRFLKSKKAGRISRLLPSLGDLDRINHLCLLWGFPLLTMGVLTGSLWARLALGNSWLWDPKQVWTFTVWGTYAVLLHQRLAIGWKGHKTAVFSLLAFLLFLAAFLVERAFFTTFHRFL</sequence>
<evidence type="ECO:0000259" key="7">
    <source>
        <dbReference type="Pfam" id="PF01578"/>
    </source>
</evidence>
<feature type="transmembrane region" description="Helical" evidence="6">
    <location>
        <begin position="242"/>
        <end position="264"/>
    </location>
</feature>
<keyword evidence="4 6" id="KW-1133">Transmembrane helix</keyword>
<comment type="subcellular location">
    <subcellularLocation>
        <location evidence="1">Membrane</location>
        <topology evidence="1">Multi-pass membrane protein</topology>
    </subcellularLocation>
</comment>
<accession>Q2LQU4</accession>
<feature type="transmembrane region" description="Helical" evidence="6">
    <location>
        <begin position="6"/>
        <end position="27"/>
    </location>
</feature>
<dbReference type="GO" id="GO:0017004">
    <property type="term" value="P:cytochrome complex assembly"/>
    <property type="evidence" value="ECO:0007669"/>
    <property type="project" value="UniProtKB-KW"/>
</dbReference>
<proteinExistence type="predicted"/>
<dbReference type="HOGENOM" id="CLU_049710_2_2_7"/>
<evidence type="ECO:0000256" key="2">
    <source>
        <dbReference type="ARBA" id="ARBA00022692"/>
    </source>
</evidence>
<dbReference type="KEGG" id="sat:SYN_03385"/>
<feature type="transmembrane region" description="Helical" evidence="6">
    <location>
        <begin position="61"/>
        <end position="83"/>
    </location>
</feature>
<keyword evidence="5 6" id="KW-0472">Membrane</keyword>
<reference evidence="8 9" key="1">
    <citation type="journal article" date="2007" name="Proc. Natl. Acad. Sci. U.S.A.">
        <title>The genome of Syntrophus aciditrophicus: life at the thermodynamic limit of microbial growth.</title>
        <authorList>
            <person name="McInerney M.J."/>
            <person name="Rohlin L."/>
            <person name="Mouttaki H."/>
            <person name="Kim U."/>
            <person name="Krupp R.S."/>
            <person name="Rios-Hernandez L."/>
            <person name="Sieber J."/>
            <person name="Struchtemeyer C.G."/>
            <person name="Bhattacharyya A."/>
            <person name="Campbell J.W."/>
            <person name="Gunsalus R.P."/>
        </authorList>
    </citation>
    <scope>NUCLEOTIDE SEQUENCE [LARGE SCALE GENOMIC DNA]</scope>
    <source>
        <strain evidence="8 9">SB</strain>
    </source>
</reference>
<dbReference type="FunCoup" id="Q2LQU4">
    <property type="interactions" value="40"/>
</dbReference>